<dbReference type="GO" id="GO:0003824">
    <property type="term" value="F:catalytic activity"/>
    <property type="evidence" value="ECO:0007669"/>
    <property type="project" value="InterPro"/>
</dbReference>
<dbReference type="GO" id="GO:0006281">
    <property type="term" value="P:DNA repair"/>
    <property type="evidence" value="ECO:0007669"/>
    <property type="project" value="InterPro"/>
</dbReference>
<proteinExistence type="predicted"/>
<gene>
    <name evidence="4" type="ORF">Clacol_002296</name>
</gene>
<dbReference type="GO" id="GO:0003677">
    <property type="term" value="F:DNA binding"/>
    <property type="evidence" value="ECO:0007669"/>
    <property type="project" value="InterPro"/>
</dbReference>
<comment type="caution">
    <text evidence="4">The sequence shown here is derived from an EMBL/GenBank/DDBJ whole genome shotgun (WGS) entry which is preliminary data.</text>
</comment>
<evidence type="ECO:0000256" key="2">
    <source>
        <dbReference type="ARBA" id="ARBA00023242"/>
    </source>
</evidence>
<dbReference type="AlphaFoldDB" id="A0AAV5A3N7"/>
<name>A0AAV5A3N7_9AGAM</name>
<keyword evidence="2" id="KW-0539">Nucleus</keyword>
<dbReference type="PANTHER" id="PTHR15074">
    <property type="entry name" value="METHYL-CPG-BINDING PROTEIN"/>
    <property type="match status" value="1"/>
</dbReference>
<comment type="subcellular location">
    <subcellularLocation>
        <location evidence="1">Nucleus</location>
    </subcellularLocation>
</comment>
<dbReference type="Gene3D" id="1.10.340.30">
    <property type="entry name" value="Hypothetical protein, domain 2"/>
    <property type="match status" value="1"/>
</dbReference>
<dbReference type="InterPro" id="IPR011257">
    <property type="entry name" value="DNA_glycosylase"/>
</dbReference>
<dbReference type="SUPFAM" id="SSF48150">
    <property type="entry name" value="DNA-glycosylase"/>
    <property type="match status" value="1"/>
</dbReference>
<keyword evidence="3" id="KW-0472">Membrane</keyword>
<accession>A0AAV5A3N7</accession>
<keyword evidence="5" id="KW-1185">Reference proteome</keyword>
<evidence type="ECO:0000256" key="3">
    <source>
        <dbReference type="SAM" id="Phobius"/>
    </source>
</evidence>
<dbReference type="EMBL" id="BPWL01000003">
    <property type="protein sequence ID" value="GJJ08088.1"/>
    <property type="molecule type" value="Genomic_DNA"/>
</dbReference>
<keyword evidence="3" id="KW-0812">Transmembrane</keyword>
<evidence type="ECO:0000313" key="4">
    <source>
        <dbReference type="EMBL" id="GJJ08088.1"/>
    </source>
</evidence>
<feature type="transmembrane region" description="Helical" evidence="3">
    <location>
        <begin position="37"/>
        <end position="57"/>
    </location>
</feature>
<dbReference type="InterPro" id="IPR045138">
    <property type="entry name" value="MeCP2/MBD4"/>
</dbReference>
<sequence length="188" mass="21494">MSIEQLANNPWRLLVATILLNKTTGKAAIPVFWELMSLWPTAMEMALGITTNVYYVLNDLFFLSGSFKIKAPHGKMVKLLSPLGFGTARALWLTKFSLAYELKPPVSGVVHRSRAKDFVAGDYPSTEISHLPNMGKYALDSYRIFCCKDEWMNKWKWAFLYQLEWNAEDGVVGKLSQERFSDLCEGRW</sequence>
<dbReference type="GO" id="GO:0005634">
    <property type="term" value="C:nucleus"/>
    <property type="evidence" value="ECO:0007669"/>
    <property type="project" value="UniProtKB-SubCell"/>
</dbReference>
<reference evidence="4" key="1">
    <citation type="submission" date="2021-10" db="EMBL/GenBank/DDBJ databases">
        <title>De novo Genome Assembly of Clathrus columnatus (Basidiomycota, Fungi) Using Illumina and Nanopore Sequence Data.</title>
        <authorList>
            <person name="Ogiso-Tanaka E."/>
            <person name="Itagaki H."/>
            <person name="Hosoya T."/>
            <person name="Hosaka K."/>
        </authorList>
    </citation>
    <scope>NUCLEOTIDE SEQUENCE</scope>
    <source>
        <strain evidence="4">MO-923</strain>
    </source>
</reference>
<protein>
    <submittedName>
        <fullName evidence="4">Uncharacterized protein</fullName>
    </submittedName>
</protein>
<evidence type="ECO:0000313" key="5">
    <source>
        <dbReference type="Proteomes" id="UP001050691"/>
    </source>
</evidence>
<dbReference type="PANTHER" id="PTHR15074:SF0">
    <property type="entry name" value="METHYL-CPG-BINDING DOMAIN PROTEIN 4-LIKE PROTEIN"/>
    <property type="match status" value="1"/>
</dbReference>
<keyword evidence="3" id="KW-1133">Transmembrane helix</keyword>
<dbReference type="Proteomes" id="UP001050691">
    <property type="component" value="Unassembled WGS sequence"/>
</dbReference>
<organism evidence="4 5">
    <name type="scientific">Clathrus columnatus</name>
    <dbReference type="NCBI Taxonomy" id="1419009"/>
    <lineage>
        <taxon>Eukaryota</taxon>
        <taxon>Fungi</taxon>
        <taxon>Dikarya</taxon>
        <taxon>Basidiomycota</taxon>
        <taxon>Agaricomycotina</taxon>
        <taxon>Agaricomycetes</taxon>
        <taxon>Phallomycetidae</taxon>
        <taxon>Phallales</taxon>
        <taxon>Clathraceae</taxon>
        <taxon>Clathrus</taxon>
    </lineage>
</organism>
<evidence type="ECO:0000256" key="1">
    <source>
        <dbReference type="ARBA" id="ARBA00004123"/>
    </source>
</evidence>